<accession>A0A1R1XR03</accession>
<keyword evidence="2" id="KW-1185">Reference proteome</keyword>
<gene>
    <name evidence="1" type="ORF">AYI70_g6227</name>
</gene>
<name>A0A1R1XR03_9FUNG</name>
<evidence type="ECO:0000313" key="1">
    <source>
        <dbReference type="EMBL" id="OMJ17036.1"/>
    </source>
</evidence>
<organism evidence="1 2">
    <name type="scientific">Smittium culicis</name>
    <dbReference type="NCBI Taxonomy" id="133412"/>
    <lineage>
        <taxon>Eukaryota</taxon>
        <taxon>Fungi</taxon>
        <taxon>Fungi incertae sedis</taxon>
        <taxon>Zoopagomycota</taxon>
        <taxon>Kickxellomycotina</taxon>
        <taxon>Harpellomycetes</taxon>
        <taxon>Harpellales</taxon>
        <taxon>Legeriomycetaceae</taxon>
        <taxon>Smittium</taxon>
    </lineage>
</organism>
<protein>
    <submittedName>
        <fullName evidence="1">Uncharacterized protein</fullName>
    </submittedName>
</protein>
<dbReference type="OrthoDB" id="5599524at2759"/>
<proteinExistence type="predicted"/>
<dbReference type="EMBL" id="LSSN01002156">
    <property type="protein sequence ID" value="OMJ17036.1"/>
    <property type="molecule type" value="Genomic_DNA"/>
</dbReference>
<evidence type="ECO:0000313" key="2">
    <source>
        <dbReference type="Proteomes" id="UP000187283"/>
    </source>
</evidence>
<reference evidence="1 2" key="1">
    <citation type="submission" date="2017-01" db="EMBL/GenBank/DDBJ databases">
        <authorList>
            <person name="Mah S.A."/>
            <person name="Swanson W.J."/>
            <person name="Moy G.W."/>
            <person name="Vacquier V.D."/>
        </authorList>
    </citation>
    <scope>NUCLEOTIDE SEQUENCE [LARGE SCALE GENOMIC DNA]</scope>
    <source>
        <strain evidence="1 2">GSMNP</strain>
    </source>
</reference>
<dbReference type="AlphaFoldDB" id="A0A1R1XR03"/>
<dbReference type="Proteomes" id="UP000187283">
    <property type="component" value="Unassembled WGS sequence"/>
</dbReference>
<sequence>MSYEEAKESAKEILLNNLQKSSAESILLNIPIWFLDSAKNLSSKDEIELLISVLLHPIIIDSYEIIVYTVISSLGNRDFSKYNINLNGEQIDPSKSFINYHVLDSYVRFANEYILFFIPINNELVEIQDTSEKNNFKLESDSSSNELSVSFTLKDFGPNIFDYCDEKTGLSLSRLFCEIISAFWLPRASGPALLSSASGFSNSYFGAKDWSWIPSVNLYIGLSCFHKVVNSFSIAESWAEKKELIRLEELNLDRKSIKKINLSEAVYTMVCNCGFDQSILESIGLVFGSKSENWATLGIDISRNSTSRFEIQCIGLLVEIWLEYSLPWTTSLVCRDNLDYKTDHVYKKLYKPLSSDEKNAPRPEWVFRIRRILKTPSPELYLPSLFLFFSSVVPAFDLLSIQPCSSHIFNNKIEIQDIKESINLDSKITNSNQSANISAENISATAIAEKFKSIDIISKDYIADNYTSSSIPPAFSDSHPNSPIQKASILSEAVLIKMKSALGLKKNCGCTDGVDITTIILKVISAFGYGYTKAALATLELAKNKKSFSTSSTELVKRSLWLRDLIQNETFNANVSISKVENNCQILKIKNLGEFKLLDESAKELLPYLQDILLSGSFDRSSSNSNLYASFHYNHPRYISISKNFFNLTLENFYPDSKNSINFFSSHSKTVLPFLHRILMALSTSKSYKKKLSDTLNEKSLEHSSILGGELTPKSFSSDLSSSSQASSNTTGIFSLIESLLASIDIKGIMNSLNSNYVNTIDSKNAYIESAKLQSKKLSLVNNRCLFIMGATINVFGVTPSEISFLISTIEKSTQSTKTKTQRPIINLYESAESDANFADPISEVNPISNKTGLLFSFEKAKDSSVYRRKQKTESQDSEALYSPVSKLSSETPSLYDYSIESFLKKNNEIKSNLTRVNSVASDEYGYSFLTNIDNKPISSNESETLVQISKLLDVKINSLLRYLANRVSTAFLAILPINVF</sequence>
<comment type="caution">
    <text evidence="1">The sequence shown here is derived from an EMBL/GenBank/DDBJ whole genome shotgun (WGS) entry which is preliminary data.</text>
</comment>